<accession>A0A6B2KRH7</accession>
<comment type="caution">
    <text evidence="1">The sequence shown here is derived from an EMBL/GenBank/DDBJ whole genome shotgun (WGS) entry which is preliminary data.</text>
</comment>
<reference evidence="1 2" key="1">
    <citation type="submission" date="2020-02" db="EMBL/GenBank/DDBJ databases">
        <authorList>
            <person name="Yang Z."/>
        </authorList>
    </citation>
    <scope>NUCLEOTIDE SEQUENCE [LARGE SCALE GENOMIC DNA]</scope>
    <source>
        <strain evidence="1 2">HX-7-9</strain>
    </source>
</reference>
<dbReference type="AlphaFoldDB" id="A0A6B2KRH7"/>
<evidence type="ECO:0000313" key="2">
    <source>
        <dbReference type="Proteomes" id="UP000482578"/>
    </source>
</evidence>
<proteinExistence type="predicted"/>
<name>A0A6B2KRH7_9NEIS</name>
<keyword evidence="2" id="KW-1185">Reference proteome</keyword>
<dbReference type="EMBL" id="JAAGAA010000005">
    <property type="protein sequence ID" value="NDV12661.1"/>
    <property type="molecule type" value="Genomic_DNA"/>
</dbReference>
<protein>
    <submittedName>
        <fullName evidence="1">Uncharacterized protein</fullName>
    </submittedName>
</protein>
<sequence>MKYMSAASCAHPSPIGNIHLYDRATNKKDNLVWTLRLRANKSDHNALINQAKLIWSLFAEGEFISSTLGTITIKKIKIHPPINAKGCAATDFDIELNFEIELAKEIHESKFLTSNEPWVSCKLFGFYIKSEIVDVINTKGVETSIGWCIPKSVNLLHVADGYSFNQSTGLSYSITATYKKDSNASVILLEQLHEKLDIAEHGICRDFFKALTTERNTIAKNEESELVRIQTHWRTKPK</sequence>
<dbReference type="Proteomes" id="UP000482578">
    <property type="component" value="Unassembled WGS sequence"/>
</dbReference>
<organism evidence="1 2">
    <name type="scientific">Crenobacter caeni</name>
    <dbReference type="NCBI Taxonomy" id="2705474"/>
    <lineage>
        <taxon>Bacteria</taxon>
        <taxon>Pseudomonadati</taxon>
        <taxon>Pseudomonadota</taxon>
        <taxon>Betaproteobacteria</taxon>
        <taxon>Neisseriales</taxon>
        <taxon>Neisseriaceae</taxon>
        <taxon>Crenobacter</taxon>
    </lineage>
</organism>
<evidence type="ECO:0000313" key="1">
    <source>
        <dbReference type="EMBL" id="NDV12661.1"/>
    </source>
</evidence>
<gene>
    <name evidence="1" type="ORF">GZH52_07585</name>
</gene>